<dbReference type="InterPro" id="IPR000210">
    <property type="entry name" value="BTB/POZ_dom"/>
</dbReference>
<accession>A0AAD5VYU6</accession>
<dbReference type="PROSITE" id="PS50097">
    <property type="entry name" value="BTB"/>
    <property type="match status" value="2"/>
</dbReference>
<dbReference type="PANTHER" id="PTHR47022">
    <property type="entry name" value="BTB AND MATH DOMAIN-CONTAINING PROTEIN 36-RELATED"/>
    <property type="match status" value="1"/>
</dbReference>
<dbReference type="Gene3D" id="3.30.710.10">
    <property type="entry name" value="Potassium Channel Kv1.1, Chain A"/>
    <property type="match status" value="2"/>
</dbReference>
<comment type="caution">
    <text evidence="2">The sequence shown here is derived from an EMBL/GenBank/DDBJ whole genome shotgun (WGS) entry which is preliminary data.</text>
</comment>
<evidence type="ECO:0000313" key="3">
    <source>
        <dbReference type="Proteomes" id="UP001213000"/>
    </source>
</evidence>
<evidence type="ECO:0000259" key="1">
    <source>
        <dbReference type="PROSITE" id="PS50097"/>
    </source>
</evidence>
<dbReference type="SMART" id="SM00225">
    <property type="entry name" value="BTB"/>
    <property type="match status" value="2"/>
</dbReference>
<dbReference type="InterPro" id="IPR011333">
    <property type="entry name" value="SKP1/BTB/POZ_sf"/>
</dbReference>
<keyword evidence="3" id="KW-1185">Reference proteome</keyword>
<name>A0AAD5VYU6_9AGAR</name>
<feature type="domain" description="BTB" evidence="1">
    <location>
        <begin position="4"/>
        <end position="82"/>
    </location>
</feature>
<evidence type="ECO:0000313" key="2">
    <source>
        <dbReference type="EMBL" id="KAJ3573832.1"/>
    </source>
</evidence>
<proteinExistence type="predicted"/>
<organism evidence="2 3">
    <name type="scientific">Leucocoprinus birnbaumii</name>
    <dbReference type="NCBI Taxonomy" id="56174"/>
    <lineage>
        <taxon>Eukaryota</taxon>
        <taxon>Fungi</taxon>
        <taxon>Dikarya</taxon>
        <taxon>Basidiomycota</taxon>
        <taxon>Agaricomycotina</taxon>
        <taxon>Agaricomycetes</taxon>
        <taxon>Agaricomycetidae</taxon>
        <taxon>Agaricales</taxon>
        <taxon>Agaricineae</taxon>
        <taxon>Agaricaceae</taxon>
        <taxon>Leucocoprinus</taxon>
    </lineage>
</organism>
<dbReference type="SUPFAM" id="SSF54695">
    <property type="entry name" value="POZ domain"/>
    <property type="match status" value="2"/>
</dbReference>
<dbReference type="EMBL" id="JANIEX010000089">
    <property type="protein sequence ID" value="KAJ3573832.1"/>
    <property type="molecule type" value="Genomic_DNA"/>
</dbReference>
<sequence>MAHNDIEYFVEPLIFQVENTLFRIPREYLSQESPVFLDMLQLPQSTTSEDGSGGEGSGDATPIVLPDTITANSFRSLLKILYPRESLGDPFLILNEWLLVLELSKMWDMGRVRSTAINHLVPDLEDDPSYRWKLAKQYDIEDWIQPALDKLIRRNESLGLRDLQFLDLDTVLRIAAVRESCYPVFADTQSGWELKSERGQMSIDLSGVEFICPTPPSHNSFDGTNDQEENEGARRNGQFFFEDMVFKVEDELYQVPNRPFARHSEAFRCLFSRRGFRSYDRQDPLVVDSSITKADFEALLSFFFPEPVANPEPSSDDWASVSKLAARWEMPRVKDLAIKTLESLDFGTITTKLRMAQDLGVQAWFSSAMQALVNRREPIGLLDSQVLNQEHLLQLLNLRERAHYRNRYSYGNVYHLRSERGVVPVSVDLSNRLAGLV</sequence>
<gene>
    <name evidence="2" type="ORF">NP233_g2178</name>
</gene>
<dbReference type="AlphaFoldDB" id="A0AAD5VYU6"/>
<feature type="domain" description="BTB" evidence="1">
    <location>
        <begin position="242"/>
        <end position="312"/>
    </location>
</feature>
<dbReference type="Pfam" id="PF00651">
    <property type="entry name" value="BTB"/>
    <property type="match status" value="1"/>
</dbReference>
<reference evidence="2" key="1">
    <citation type="submission" date="2022-07" db="EMBL/GenBank/DDBJ databases">
        <title>Genome Sequence of Leucocoprinus birnbaumii.</title>
        <authorList>
            <person name="Buettner E."/>
        </authorList>
    </citation>
    <scope>NUCLEOTIDE SEQUENCE</scope>
    <source>
        <strain evidence="2">VT141</strain>
    </source>
</reference>
<protein>
    <recommendedName>
        <fullName evidence="1">BTB domain-containing protein</fullName>
    </recommendedName>
</protein>
<dbReference type="PANTHER" id="PTHR47022:SF1">
    <property type="entry name" value="BTB AND MATH DOMAIN-CONTAINING PROTEIN 36-RELATED"/>
    <property type="match status" value="1"/>
</dbReference>
<dbReference type="Proteomes" id="UP001213000">
    <property type="component" value="Unassembled WGS sequence"/>
</dbReference>